<organism evidence="2 3">
    <name type="scientific">Linnemannia gamsii</name>
    <dbReference type="NCBI Taxonomy" id="64522"/>
    <lineage>
        <taxon>Eukaryota</taxon>
        <taxon>Fungi</taxon>
        <taxon>Fungi incertae sedis</taxon>
        <taxon>Mucoromycota</taxon>
        <taxon>Mortierellomycotina</taxon>
        <taxon>Mortierellomycetes</taxon>
        <taxon>Mortierellales</taxon>
        <taxon>Mortierellaceae</taxon>
        <taxon>Linnemannia</taxon>
    </lineage>
</organism>
<dbReference type="Proteomes" id="UP001194696">
    <property type="component" value="Unassembled WGS sequence"/>
</dbReference>
<proteinExistence type="predicted"/>
<protein>
    <submittedName>
        <fullName evidence="2">Uncharacterized protein</fullName>
    </submittedName>
</protein>
<evidence type="ECO:0000256" key="1">
    <source>
        <dbReference type="SAM" id="Phobius"/>
    </source>
</evidence>
<evidence type="ECO:0000313" key="3">
    <source>
        <dbReference type="Proteomes" id="UP001194696"/>
    </source>
</evidence>
<keyword evidence="3" id="KW-1185">Reference proteome</keyword>
<reference evidence="2 3" key="1">
    <citation type="journal article" date="2020" name="Fungal Divers.">
        <title>Resolving the Mortierellaceae phylogeny through synthesis of multi-gene phylogenetics and phylogenomics.</title>
        <authorList>
            <person name="Vandepol N."/>
            <person name="Liber J."/>
            <person name="Desiro A."/>
            <person name="Na H."/>
            <person name="Kennedy M."/>
            <person name="Barry K."/>
            <person name="Grigoriev I.V."/>
            <person name="Miller A.N."/>
            <person name="O'Donnell K."/>
            <person name="Stajich J.E."/>
            <person name="Bonito G."/>
        </authorList>
    </citation>
    <scope>NUCLEOTIDE SEQUENCE [LARGE SCALE GENOMIC DNA]</scope>
    <source>
        <strain evidence="2 3">AD045</strain>
    </source>
</reference>
<dbReference type="EMBL" id="JAAAIM010000780">
    <property type="protein sequence ID" value="KAG0284371.1"/>
    <property type="molecule type" value="Genomic_DNA"/>
</dbReference>
<sequence>MSLSVSLGRLYRWGSAYPSSPGSNRCDFMLAFAFEDFIVQPMLLKPVLLLALAAVVFATDEDRQNEKTPVTFFTHEGLGGDRVKCTGGDTYDRCYNVDNVAGLSSLYYTNRDPYNEHFSLTLYTGGACSGLYDRWSFEVPKHYKGFYIEKFHSVNDKVRSFKFHAGLTTNVKKGFWPGIGETYYNNACMYDADWSTSRRSMPPLSESVRG</sequence>
<feature type="transmembrane region" description="Helical" evidence="1">
    <location>
        <begin position="37"/>
        <end position="58"/>
    </location>
</feature>
<accession>A0ABQ7JSP6</accession>
<keyword evidence="1" id="KW-0812">Transmembrane</keyword>
<evidence type="ECO:0000313" key="2">
    <source>
        <dbReference type="EMBL" id="KAG0284371.1"/>
    </source>
</evidence>
<comment type="caution">
    <text evidence="2">The sequence shown here is derived from an EMBL/GenBank/DDBJ whole genome shotgun (WGS) entry which is preliminary data.</text>
</comment>
<keyword evidence="1" id="KW-0472">Membrane</keyword>
<name>A0ABQ7JSP6_9FUNG</name>
<keyword evidence="1" id="KW-1133">Transmembrane helix</keyword>
<gene>
    <name evidence="2" type="ORF">BGZ96_011263</name>
</gene>